<dbReference type="InterPro" id="IPR044282">
    <property type="entry name" value="ABAP1/ARIA"/>
</dbReference>
<organism evidence="6 7">
    <name type="scientific">Mucuna pruriens</name>
    <name type="common">Velvet bean</name>
    <name type="synonym">Dolichos pruriens</name>
    <dbReference type="NCBI Taxonomy" id="157652"/>
    <lineage>
        <taxon>Eukaryota</taxon>
        <taxon>Viridiplantae</taxon>
        <taxon>Streptophyta</taxon>
        <taxon>Embryophyta</taxon>
        <taxon>Tracheophyta</taxon>
        <taxon>Spermatophyta</taxon>
        <taxon>Magnoliopsida</taxon>
        <taxon>eudicotyledons</taxon>
        <taxon>Gunneridae</taxon>
        <taxon>Pentapetalae</taxon>
        <taxon>rosids</taxon>
        <taxon>fabids</taxon>
        <taxon>Fabales</taxon>
        <taxon>Fabaceae</taxon>
        <taxon>Papilionoideae</taxon>
        <taxon>50 kb inversion clade</taxon>
        <taxon>NPAAA clade</taxon>
        <taxon>indigoferoid/millettioid clade</taxon>
        <taxon>Phaseoleae</taxon>
        <taxon>Mucuna</taxon>
    </lineage>
</organism>
<dbReference type="InterPro" id="IPR011989">
    <property type="entry name" value="ARM-like"/>
</dbReference>
<evidence type="ECO:0000313" key="7">
    <source>
        <dbReference type="Proteomes" id="UP000257109"/>
    </source>
</evidence>
<dbReference type="OrthoDB" id="29145at2759"/>
<reference evidence="6" key="1">
    <citation type="submission" date="2018-05" db="EMBL/GenBank/DDBJ databases">
        <title>Draft genome of Mucuna pruriens seed.</title>
        <authorList>
            <person name="Nnadi N.E."/>
            <person name="Vos R."/>
            <person name="Hasami M.H."/>
            <person name="Devisetty U.K."/>
            <person name="Aguiy J.C."/>
        </authorList>
    </citation>
    <scope>NUCLEOTIDE SEQUENCE [LARGE SCALE GENOMIC DNA]</scope>
    <source>
        <strain evidence="6">JCA_2017</strain>
    </source>
</reference>
<feature type="repeat" description="ARM" evidence="4">
    <location>
        <begin position="435"/>
        <end position="477"/>
    </location>
</feature>
<comment type="caution">
    <text evidence="6">The sequence shown here is derived from an EMBL/GenBank/DDBJ whole genome shotgun (WGS) entry which is preliminary data.</text>
</comment>
<evidence type="ECO:0000256" key="1">
    <source>
        <dbReference type="ARBA" id="ARBA00004184"/>
    </source>
</evidence>
<dbReference type="InterPro" id="IPR016024">
    <property type="entry name" value="ARM-type_fold"/>
</dbReference>
<feature type="repeat" description="ARM" evidence="4">
    <location>
        <begin position="309"/>
        <end position="344"/>
    </location>
</feature>
<evidence type="ECO:0000256" key="2">
    <source>
        <dbReference type="ARBA" id="ARBA00004906"/>
    </source>
</evidence>
<feature type="repeat" description="ARM" evidence="4">
    <location>
        <begin position="476"/>
        <end position="518"/>
    </location>
</feature>
<evidence type="ECO:0000259" key="5">
    <source>
        <dbReference type="PROSITE" id="PS50097"/>
    </source>
</evidence>
<proteinExistence type="predicted"/>
<accession>A0A371HCD6</accession>
<feature type="repeat" description="ARM" evidence="4">
    <location>
        <begin position="259"/>
        <end position="309"/>
    </location>
</feature>
<dbReference type="PROSITE" id="PS50097">
    <property type="entry name" value="BTB"/>
    <property type="match status" value="1"/>
</dbReference>
<feature type="non-terminal residue" evidence="6">
    <location>
        <position position="1"/>
    </location>
</feature>
<dbReference type="SMART" id="SM00185">
    <property type="entry name" value="ARM"/>
    <property type="match status" value="8"/>
</dbReference>
<dbReference type="Gene3D" id="3.30.710.10">
    <property type="entry name" value="Potassium Channel Kv1.1, Chain A"/>
    <property type="match status" value="1"/>
</dbReference>
<dbReference type="PANTHER" id="PTHR46710:SF11">
    <property type="entry name" value="ARMADILLO BTB ARABIDOPSIS PROTEIN 1"/>
    <property type="match status" value="1"/>
</dbReference>
<keyword evidence="3" id="KW-0677">Repeat</keyword>
<comment type="subcellular location">
    <subcellularLocation>
        <location evidence="1">Endomembrane system</location>
        <topology evidence="1">Peripheral membrane protein</topology>
    </subcellularLocation>
</comment>
<evidence type="ECO:0000256" key="3">
    <source>
        <dbReference type="ARBA" id="ARBA00022737"/>
    </source>
</evidence>
<dbReference type="Pfam" id="PF00651">
    <property type="entry name" value="BTB"/>
    <property type="match status" value="1"/>
</dbReference>
<dbReference type="InterPro" id="IPR000210">
    <property type="entry name" value="BTB/POZ_dom"/>
</dbReference>
<dbReference type="PANTHER" id="PTHR46710">
    <property type="entry name" value="ARM REPEAT PROTEIN INTERACTING WITH ABF2"/>
    <property type="match status" value="1"/>
</dbReference>
<dbReference type="InterPro" id="IPR000225">
    <property type="entry name" value="Armadillo"/>
</dbReference>
<feature type="domain" description="BTB" evidence="5">
    <location>
        <begin position="662"/>
        <end position="728"/>
    </location>
</feature>
<dbReference type="Pfam" id="PF00514">
    <property type="entry name" value="Arm"/>
    <property type="match status" value="3"/>
</dbReference>
<comment type="pathway">
    <text evidence="2">Protein modification; protein ubiquitination.</text>
</comment>
<protein>
    <submittedName>
        <fullName evidence="6">Arm repeat protein with ABF2</fullName>
    </submittedName>
</protein>
<dbReference type="EMBL" id="QJKJ01003007">
    <property type="protein sequence ID" value="RDY00397.1"/>
    <property type="molecule type" value="Genomic_DNA"/>
</dbReference>
<gene>
    <name evidence="6" type="primary">ARIA</name>
    <name evidence="6" type="ORF">CR513_16418</name>
</gene>
<dbReference type="GO" id="GO:0012505">
    <property type="term" value="C:endomembrane system"/>
    <property type="evidence" value="ECO:0007669"/>
    <property type="project" value="UniProtKB-SubCell"/>
</dbReference>
<dbReference type="Gene3D" id="1.25.10.10">
    <property type="entry name" value="Leucine-rich Repeat Variant"/>
    <property type="match status" value="3"/>
</dbReference>
<dbReference type="SUPFAM" id="SSF48371">
    <property type="entry name" value="ARM repeat"/>
    <property type="match status" value="1"/>
</dbReference>
<evidence type="ECO:0000256" key="4">
    <source>
        <dbReference type="PROSITE-ProRule" id="PRU00259"/>
    </source>
</evidence>
<dbReference type="PROSITE" id="PS50176">
    <property type="entry name" value="ARM_REPEAT"/>
    <property type="match status" value="4"/>
</dbReference>
<dbReference type="AlphaFoldDB" id="A0A371HCD6"/>
<evidence type="ECO:0000313" key="6">
    <source>
        <dbReference type="EMBL" id="RDY00397.1"/>
    </source>
</evidence>
<dbReference type="SMART" id="SM00225">
    <property type="entry name" value="BTB"/>
    <property type="match status" value="1"/>
</dbReference>
<dbReference type="SUPFAM" id="SSF54695">
    <property type="entry name" value="POZ domain"/>
    <property type="match status" value="1"/>
</dbReference>
<keyword evidence="7" id="KW-1185">Reference proteome</keyword>
<dbReference type="Proteomes" id="UP000257109">
    <property type="component" value="Unassembled WGS sequence"/>
</dbReference>
<sequence>MKHKLEQDLIEDQTYPKMQHLASQQPHPKFSAKILQQVSLLNSALSLSASDCSAVNSAVHVLFELAKNEDLVVVDTIVNCGAVPALVRHLQAPDTMKDDGDDVIKPYQHEVKEGCAFVLGLLAIQVAYSKQGIFILQRKYVLDLLKETRKLRCKTLGVPIDKNHRIECEESPTIEKFQYQRLVGKLIYLSHTKSDIVYAVSVASLGKGLLFKKEVTLSMKIYTDGNYAGSVVDRRSTSVYCMFLGGNLREYQKIIIDAGALPCLVDLLRRHKISTISQPYIDLLRRVAGAISSLAYENSDIKILVRTEGGIPPLVELLEFNDIKVQREAARALRTLAFQNDHNKNQIVECNALPTLVLMLRSKDPKIHYEAVGLIGVMVHSSPNIKKDVLLAGALQPVICLLSSCCSESRREAALLLGQFAATHSDCKVHIAQRGAIPPLVDMLKSPDPRLQEMSAFALGRLAQDSHNQAGIVCNGGIEPLLNLLISNNVPLQHSAAFVLYYLAYNEDNVVDIIKAGGFQRLKAGSFENEATRVCVANTLKRLEMKVIGAARFLGNPMQVLNHLIYLMRSEEEVVQRRIAIALAYLCSPNDRKTIFINNNGLELLLGLLESPDIKQKGDASAALHHLAAKISSSFCLFEAAPPSPTPLMYLDEEYVNNSKHSDVTFVVEGRNFYAHRNCLLSSDIFRAMFDGSYREREAKHIVITDIKWDVFELMMRYIYTGSVDVNLDIAHDLLRAADQYLLDGLKRICENAIVQDISVENVSLMYKMSEDFNATTLKHACILFMLEKFDNLNSKPWYCPLIGRIVPDIRMFFSTKLVKKSRSAAW</sequence>
<name>A0A371HCD6_MUCPR</name>
<dbReference type="InterPro" id="IPR011333">
    <property type="entry name" value="SKP1/BTB/POZ_sf"/>
</dbReference>